<dbReference type="OrthoDB" id="4060584at2759"/>
<feature type="compositionally biased region" description="Polar residues" evidence="1">
    <location>
        <begin position="17"/>
        <end position="29"/>
    </location>
</feature>
<proteinExistence type="predicted"/>
<reference evidence="2 3" key="1">
    <citation type="submission" date="2020-06" db="EMBL/GenBank/DDBJ databases">
        <title>The yeast mating-type switching endonuclease HO is a domesticated member of an unorthodox homing genetic element family.</title>
        <authorList>
            <person name="Coughlan A.Y."/>
            <person name="Lombardi L."/>
            <person name="Braun-Galleani S."/>
            <person name="Martos A.R."/>
            <person name="Galeote V."/>
            <person name="Bigey F."/>
            <person name="Dequin S."/>
            <person name="Byrne K.P."/>
            <person name="Wolfe K.H."/>
        </authorList>
    </citation>
    <scope>NUCLEOTIDE SEQUENCE [LARGE SCALE GENOMIC DNA]</scope>
    <source>
        <strain evidence="2 3">CBS2947</strain>
    </source>
</reference>
<evidence type="ECO:0000313" key="2">
    <source>
        <dbReference type="EMBL" id="QLQ79343.1"/>
    </source>
</evidence>
<dbReference type="Proteomes" id="UP000510647">
    <property type="component" value="Chromosome 2"/>
</dbReference>
<accession>A0A7H9HPX3</accession>
<evidence type="ECO:0000256" key="1">
    <source>
        <dbReference type="SAM" id="MobiDB-lite"/>
    </source>
</evidence>
<feature type="region of interest" description="Disordered" evidence="1">
    <location>
        <begin position="1"/>
        <end position="88"/>
    </location>
</feature>
<keyword evidence="3" id="KW-1185">Reference proteome</keyword>
<gene>
    <name evidence="2" type="ORF">HG537_0B06910</name>
</gene>
<protein>
    <submittedName>
        <fullName evidence="2">Uncharacterized protein</fullName>
    </submittedName>
</protein>
<evidence type="ECO:0000313" key="3">
    <source>
        <dbReference type="Proteomes" id="UP000510647"/>
    </source>
</evidence>
<sequence length="275" mass="30608">MTPATPPASRGRRGSRPNQTLDEGQNEPQTPHKDYQSRVPVTPATSRAFKQSIPLLAPPAVGNESRSSFKGFNSPEYTPQNQQKKGCSFEHPEELHNVSRVLFPAAKKEKSLSTEGTSASSCLLPPRRPVARRLVGASLVESAESDDESPHKLSKQLPGTPSHKIITFGMAEEWNNASEKCSDSEDEDVRPGSSIKGKQLENPFLAAGTPDEKLIRQRKEALLRENPDIESVISYVNKKGDVVRRRQLSDEEKELYRPRRLFANEIEELDNGKKD</sequence>
<feature type="compositionally biased region" description="Polar residues" evidence="1">
    <location>
        <begin position="64"/>
        <end position="85"/>
    </location>
</feature>
<dbReference type="AlphaFoldDB" id="A0A7H9HPX3"/>
<feature type="region of interest" description="Disordered" evidence="1">
    <location>
        <begin position="176"/>
        <end position="200"/>
    </location>
</feature>
<dbReference type="EMBL" id="CP059268">
    <property type="protein sequence ID" value="QLQ79343.1"/>
    <property type="molecule type" value="Genomic_DNA"/>
</dbReference>
<name>A0A7H9HPX3_9SACH</name>
<feature type="region of interest" description="Disordered" evidence="1">
    <location>
        <begin position="136"/>
        <end position="162"/>
    </location>
</feature>
<organism evidence="2 3">
    <name type="scientific">Torulaspora globosa</name>
    <dbReference type="NCBI Taxonomy" id="48254"/>
    <lineage>
        <taxon>Eukaryota</taxon>
        <taxon>Fungi</taxon>
        <taxon>Dikarya</taxon>
        <taxon>Ascomycota</taxon>
        <taxon>Saccharomycotina</taxon>
        <taxon>Saccharomycetes</taxon>
        <taxon>Saccharomycetales</taxon>
        <taxon>Saccharomycetaceae</taxon>
        <taxon>Torulaspora</taxon>
    </lineage>
</organism>